<dbReference type="EnsemblMetazoa" id="HelroT172738">
    <property type="protein sequence ID" value="HelroP172738"/>
    <property type="gene ID" value="HelroG172738"/>
</dbReference>
<reference evidence="3" key="1">
    <citation type="submission" date="2012-12" db="EMBL/GenBank/DDBJ databases">
        <authorList>
            <person name="Hellsten U."/>
            <person name="Grimwood J."/>
            <person name="Chapman J.A."/>
            <person name="Shapiro H."/>
            <person name="Aerts A."/>
            <person name="Otillar R.P."/>
            <person name="Terry A.Y."/>
            <person name="Boore J.L."/>
            <person name="Simakov O."/>
            <person name="Marletaz F."/>
            <person name="Cho S.-J."/>
            <person name="Edsinger-Gonzales E."/>
            <person name="Havlak P."/>
            <person name="Kuo D.-H."/>
            <person name="Larsson T."/>
            <person name="Lv J."/>
            <person name="Arendt D."/>
            <person name="Savage R."/>
            <person name="Osoegawa K."/>
            <person name="de Jong P."/>
            <person name="Lindberg D.R."/>
            <person name="Seaver E.C."/>
            <person name="Weisblat D.A."/>
            <person name="Putnam N.H."/>
            <person name="Grigoriev I.V."/>
            <person name="Rokhsar D.S."/>
        </authorList>
    </citation>
    <scope>NUCLEOTIDE SEQUENCE</scope>
</reference>
<dbReference type="InParanoid" id="T1F5W2"/>
<gene>
    <name evidence="2" type="primary">20204211</name>
    <name evidence="1" type="ORF">HELRODRAFT_172738</name>
</gene>
<dbReference type="HOGENOM" id="CLU_1268138_0_0_1"/>
<reference evidence="2" key="3">
    <citation type="submission" date="2015-06" db="UniProtKB">
        <authorList>
            <consortium name="EnsemblMetazoa"/>
        </authorList>
    </citation>
    <scope>IDENTIFICATION</scope>
</reference>
<evidence type="ECO:0000313" key="1">
    <source>
        <dbReference type="EMBL" id="ESO04372.1"/>
    </source>
</evidence>
<dbReference type="AlphaFoldDB" id="T1F5W2"/>
<evidence type="ECO:0000313" key="2">
    <source>
        <dbReference type="EnsemblMetazoa" id="HelroP172738"/>
    </source>
</evidence>
<dbReference type="Proteomes" id="UP000015101">
    <property type="component" value="Unassembled WGS sequence"/>
</dbReference>
<dbReference type="OrthoDB" id="8063408at2759"/>
<sequence length="218" mass="25111">MAMATFSSFKRCLNSTNSFCHICGRNVPQNICNQYLHEVLRPVPHEDDIPVRIPIVIAKVLPNDESIDSLVYCSNIPGLITELGVMYDANKRKNFIDSSKRCFKAVLLHTGNIYASVPIAYFIQLKETNDNMGVFHEKHKCKHKWLISGDIKIIIGIILRGEEVILNFHVFYVSWIAGQIKITCKWNVNTMTEYCWMLKRENLTAKEYGRKSRRSLCP</sequence>
<evidence type="ECO:0000313" key="3">
    <source>
        <dbReference type="Proteomes" id="UP000015101"/>
    </source>
</evidence>
<protein>
    <submittedName>
        <fullName evidence="1 2">Uncharacterized protein</fullName>
    </submittedName>
</protein>
<proteinExistence type="predicted"/>
<dbReference type="CTD" id="20204211"/>
<dbReference type="PANTHER" id="PTHR46114">
    <property type="entry name" value="APPLE DOMAIN-CONTAINING PROTEIN"/>
    <property type="match status" value="1"/>
</dbReference>
<dbReference type="KEGG" id="hro:HELRODRAFT_172738"/>
<accession>T1F5W2</accession>
<organism evidence="2 3">
    <name type="scientific">Helobdella robusta</name>
    <name type="common">Californian leech</name>
    <dbReference type="NCBI Taxonomy" id="6412"/>
    <lineage>
        <taxon>Eukaryota</taxon>
        <taxon>Metazoa</taxon>
        <taxon>Spiralia</taxon>
        <taxon>Lophotrochozoa</taxon>
        <taxon>Annelida</taxon>
        <taxon>Clitellata</taxon>
        <taxon>Hirudinea</taxon>
        <taxon>Rhynchobdellida</taxon>
        <taxon>Glossiphoniidae</taxon>
        <taxon>Helobdella</taxon>
    </lineage>
</organism>
<keyword evidence="3" id="KW-1185">Reference proteome</keyword>
<name>T1F5W2_HELRO</name>
<dbReference type="GeneID" id="20204211"/>
<dbReference type="RefSeq" id="XP_009017641.1">
    <property type="nucleotide sequence ID" value="XM_009019393.1"/>
</dbReference>
<dbReference type="PANTHER" id="PTHR46114:SF1">
    <property type="entry name" value="ZAD DOMAIN-CONTAINING PROTEIN"/>
    <property type="match status" value="1"/>
</dbReference>
<dbReference type="EMBL" id="AMQM01004333">
    <property type="status" value="NOT_ANNOTATED_CDS"/>
    <property type="molecule type" value="Genomic_DNA"/>
</dbReference>
<reference evidence="1 3" key="2">
    <citation type="journal article" date="2013" name="Nature">
        <title>Insights into bilaterian evolution from three spiralian genomes.</title>
        <authorList>
            <person name="Simakov O."/>
            <person name="Marletaz F."/>
            <person name="Cho S.J."/>
            <person name="Edsinger-Gonzales E."/>
            <person name="Havlak P."/>
            <person name="Hellsten U."/>
            <person name="Kuo D.H."/>
            <person name="Larsson T."/>
            <person name="Lv J."/>
            <person name="Arendt D."/>
            <person name="Savage R."/>
            <person name="Osoegawa K."/>
            <person name="de Jong P."/>
            <person name="Grimwood J."/>
            <person name="Chapman J.A."/>
            <person name="Shapiro H."/>
            <person name="Aerts A."/>
            <person name="Otillar R.P."/>
            <person name="Terry A.Y."/>
            <person name="Boore J.L."/>
            <person name="Grigoriev I.V."/>
            <person name="Lindberg D.R."/>
            <person name="Seaver E.C."/>
            <person name="Weisblat D.A."/>
            <person name="Putnam N.H."/>
            <person name="Rokhsar D.S."/>
        </authorList>
    </citation>
    <scope>NUCLEOTIDE SEQUENCE</scope>
</reference>
<dbReference type="EMBL" id="KB096502">
    <property type="protein sequence ID" value="ESO04372.1"/>
    <property type="molecule type" value="Genomic_DNA"/>
</dbReference>